<evidence type="ECO:0000313" key="1">
    <source>
        <dbReference type="EMBL" id="UPK92027.1"/>
    </source>
</evidence>
<protein>
    <submittedName>
        <fullName evidence="1">Uncharacterized protein</fullName>
    </submittedName>
</protein>
<keyword evidence="2" id="KW-1185">Reference proteome</keyword>
<name>A0ACD3YSR5_FUSSC</name>
<accession>A0ACD3YSR5</accession>
<reference evidence="1" key="1">
    <citation type="submission" date="2021-11" db="EMBL/GenBank/DDBJ databases">
        <title>Fusarium solani-melongenae Genome sequencing and assembly.</title>
        <authorList>
            <person name="Xie S."/>
            <person name="Huang L."/>
            <person name="Zhang X."/>
        </authorList>
    </citation>
    <scope>NUCLEOTIDE SEQUENCE</scope>
    <source>
        <strain evidence="1">CRI 24-3</strain>
    </source>
</reference>
<gene>
    <name evidence="1" type="ORF">LCI18_002962</name>
</gene>
<organism evidence="1 2">
    <name type="scientific">Fusarium solani subsp. cucurbitae</name>
    <name type="common">Neocosmosporum cucurbitae</name>
    <dbReference type="NCBI Taxonomy" id="2747967"/>
    <lineage>
        <taxon>Eukaryota</taxon>
        <taxon>Fungi</taxon>
        <taxon>Dikarya</taxon>
        <taxon>Ascomycota</taxon>
        <taxon>Pezizomycotina</taxon>
        <taxon>Sordariomycetes</taxon>
        <taxon>Hypocreomycetidae</taxon>
        <taxon>Hypocreales</taxon>
        <taxon>Nectriaceae</taxon>
        <taxon>Fusarium</taxon>
        <taxon>Fusarium solani species complex</taxon>
    </lineage>
</organism>
<dbReference type="Proteomes" id="UP000830768">
    <property type="component" value="Chromosome 3"/>
</dbReference>
<evidence type="ECO:0000313" key="2">
    <source>
        <dbReference type="Proteomes" id="UP000830768"/>
    </source>
</evidence>
<proteinExistence type="predicted"/>
<sequence length="481" mass="53857">MVLTRFKGAIFGSKSLIQELKRLTGPFLRKSDYKEIFSRIHGSNETLQTLTKQSCQLEPSRQRRSQWRLIQVVRKVSQSIFNALQRSLTCQCPHSHDLSLELRLRELVVLDSERDEDVAKSLDFHVALGSIASPIHPGSHRVKDPGCQKWKHIKVQIIQDDSTPPSITPLSTPLSTPPMCTPPGVLRKDAHSRKIKKSVLFYGVFSWVGTKESSLLTTTISPSPTIQITPAANSTNHCHEKQKELLSDLCSAIHMSESSPLLNCCGYVADTLWDHETKFGIYPTTYPAFPASVQCTALRTALVGEQPNLPPFEFAQRLEISLALVISALQLYQTSWVTDIIIIDDIMFFHEAQNNIYRPFIVKSLQKPDRKPSSQCLARVNTVLLSLGVLLINLALHNTQSTLEMIRSTDINSVLSIYEHASNLICRLPVYGSNNYTAAAKWCLDNVIGQLDSFGHDSFCQDFYSNVVVPLNEDAKVLLST</sequence>
<dbReference type="EMBL" id="CP090032">
    <property type="protein sequence ID" value="UPK92027.1"/>
    <property type="molecule type" value="Genomic_DNA"/>
</dbReference>